<dbReference type="NCBIfam" id="TIGR02134">
    <property type="entry name" value="transald_staph"/>
    <property type="match status" value="1"/>
</dbReference>
<evidence type="ECO:0000256" key="1">
    <source>
        <dbReference type="ARBA" id="ARBA00023270"/>
    </source>
</evidence>
<evidence type="ECO:0000313" key="3">
    <source>
        <dbReference type="Proteomes" id="UP000501094"/>
    </source>
</evidence>
<dbReference type="GO" id="GO:0004801">
    <property type="term" value="F:transaldolase activity"/>
    <property type="evidence" value="ECO:0007669"/>
    <property type="project" value="UniProtKB-EC"/>
</dbReference>
<organism evidence="2 3">
    <name type="scientific">Candidatus Pelagibacter giovannonii</name>
    <dbReference type="NCBI Taxonomy" id="2563896"/>
    <lineage>
        <taxon>Bacteria</taxon>
        <taxon>Pseudomonadati</taxon>
        <taxon>Pseudomonadota</taxon>
        <taxon>Alphaproteobacteria</taxon>
        <taxon>Candidatus Pelagibacterales</taxon>
        <taxon>Candidatus Pelagibacteraceae</taxon>
        <taxon>Candidatus Pelagibacter</taxon>
    </lineage>
</organism>
<keyword evidence="2" id="KW-0808">Transferase</keyword>
<protein>
    <submittedName>
        <fullName evidence="2">Transaldolase</fullName>
        <ecNumber evidence="2">2.2.1.2</ecNumber>
    </submittedName>
</protein>
<keyword evidence="3" id="KW-1185">Reference proteome</keyword>
<dbReference type="Proteomes" id="UP000501094">
    <property type="component" value="Chromosome"/>
</dbReference>
<dbReference type="GO" id="GO:0005975">
    <property type="term" value="P:carbohydrate metabolic process"/>
    <property type="evidence" value="ECO:0007669"/>
    <property type="project" value="InterPro"/>
</dbReference>
<evidence type="ECO:0000313" key="2">
    <source>
        <dbReference type="EMBL" id="QIZ20853.1"/>
    </source>
</evidence>
<dbReference type="Gene3D" id="3.20.20.70">
    <property type="entry name" value="Aldolase class I"/>
    <property type="match status" value="1"/>
</dbReference>
<dbReference type="AlphaFoldDB" id="A0A6H1Q3A2"/>
<dbReference type="RefSeq" id="WP_168606731.1">
    <property type="nucleotide sequence ID" value="NZ_CP038852.1"/>
</dbReference>
<sequence>MIKINKLKTQIFLDGANFSDIQKFKEKKYITGFTTNPSLMKEAGVKNYKNFCLKILNTIKKKDVSFEIFADDLKNIEFQAREIASWGKNIYVKIPVINTQNKCNSGLIGKLNNDGIKINVTAVFTLDQTKRILKKINKKTPCIISIFAGRIADTGVDPLVEIKKHIMISKKYPNVKILWASVREPFNIMQANQINCHIITVPPSILKKLKVLNKNLEKYSIETVKMFYKDAKDSGFKI</sequence>
<dbReference type="KEGG" id="peg:E5R92_03515"/>
<dbReference type="EC" id="2.2.1.2" evidence="2"/>
<dbReference type="InterPro" id="IPR013785">
    <property type="entry name" value="Aldolase_TIM"/>
</dbReference>
<dbReference type="Pfam" id="PF00923">
    <property type="entry name" value="TAL_FSA"/>
    <property type="match status" value="1"/>
</dbReference>
<dbReference type="InterPro" id="IPR011861">
    <property type="entry name" value="Transald_staph-type"/>
</dbReference>
<keyword evidence="1" id="KW-0704">Schiff base</keyword>
<dbReference type="EMBL" id="CP038852">
    <property type="protein sequence ID" value="QIZ20853.1"/>
    <property type="molecule type" value="Genomic_DNA"/>
</dbReference>
<name>A0A6H1Q3A2_9PROT</name>
<dbReference type="PANTHER" id="PTHR10683">
    <property type="entry name" value="TRANSALDOLASE"/>
    <property type="match status" value="1"/>
</dbReference>
<dbReference type="PANTHER" id="PTHR10683:SF40">
    <property type="entry name" value="FRUCTOSE-6-PHOSPHATE ALDOLASE 1-RELATED"/>
    <property type="match status" value="1"/>
</dbReference>
<dbReference type="SUPFAM" id="SSF51569">
    <property type="entry name" value="Aldolase"/>
    <property type="match status" value="1"/>
</dbReference>
<proteinExistence type="predicted"/>
<accession>A0A6H1Q3A2</accession>
<gene>
    <name evidence="2" type="ORF">E5R92_03515</name>
</gene>
<dbReference type="InterPro" id="IPR001585">
    <property type="entry name" value="TAL/FSA"/>
</dbReference>
<reference evidence="2 3" key="1">
    <citation type="journal article" date="2020" name="Nat. Microbiol.">
        <title>Lysogenic host-virus interactions in SAR11 marine bacteria.</title>
        <authorList>
            <person name="Morris R.M."/>
            <person name="Cain K.R."/>
            <person name="Hvorecny K.L."/>
            <person name="Kollman J.M."/>
        </authorList>
    </citation>
    <scope>NUCLEOTIDE SEQUENCE [LARGE SCALE GENOMIC DNA]</scope>
    <source>
        <strain evidence="2 3">NP1</strain>
    </source>
</reference>